<dbReference type="SUPFAM" id="SSF88659">
    <property type="entry name" value="Sigma3 and sigma4 domains of RNA polymerase sigma factors"/>
    <property type="match status" value="1"/>
</dbReference>
<reference evidence="6" key="1">
    <citation type="journal article" date="2024" name="Int. J. Syst. Evol. Microbiol.">
        <title>Methylomarinovum tepidoasis sp. nov., a moderately thermophilic methanotroph of the family Methylothermaceae isolated from a deep-sea hydrothermal field.</title>
        <authorList>
            <person name="Hirayama H."/>
            <person name="Takaki Y."/>
            <person name="Abe M."/>
            <person name="Miyazaki M."/>
            <person name="Uematsu K."/>
            <person name="Matsui Y."/>
            <person name="Takai K."/>
        </authorList>
    </citation>
    <scope>NUCLEOTIDE SEQUENCE [LARGE SCALE GENOMIC DNA]</scope>
    <source>
        <strain evidence="6">IT-9</strain>
    </source>
</reference>
<evidence type="ECO:0008006" key="7">
    <source>
        <dbReference type="Google" id="ProtNLM"/>
    </source>
</evidence>
<protein>
    <recommendedName>
        <fullName evidence="7">Sigma-70 family RNA polymerase sigma factor</fullName>
    </recommendedName>
</protein>
<keyword evidence="6" id="KW-1185">Reference proteome</keyword>
<evidence type="ECO:0000313" key="6">
    <source>
        <dbReference type="Proteomes" id="UP001321825"/>
    </source>
</evidence>
<dbReference type="EMBL" id="AP024714">
    <property type="protein sequence ID" value="BCX80816.1"/>
    <property type="molecule type" value="Genomic_DNA"/>
</dbReference>
<dbReference type="RefSeq" id="WP_317705765.1">
    <property type="nucleotide sequence ID" value="NZ_AP024714.1"/>
</dbReference>
<dbReference type="GO" id="GO:0003677">
    <property type="term" value="F:DNA binding"/>
    <property type="evidence" value="ECO:0007669"/>
    <property type="project" value="UniProtKB-KW"/>
</dbReference>
<sequence>MTTPIPELRFPLSEQTARKLVFSHWDLLQHLARRRFPNDDNTAHLALDFVLEKLQEEGWHRIRSWEGKGKFSTFLGVLTGRLMTDYVRKIYGHQRPPKWLTEKKDPIWREAYRILILDRFERQEAVSLLETNHPDRDRTTLERIVSEVIGHCPPRHRYQDSQGIAIDSIAEPASEAPSPEAELEPQPRALLEALESYIRGEGDLPDEARPLLEKLQAHLELSDEERLLLRLRFCEGMKMAQIAKLLGIKGDPYKRLNKILTRLKQACEAAGIL</sequence>
<accession>A0AAU9BQS5</accession>
<evidence type="ECO:0000256" key="4">
    <source>
        <dbReference type="ARBA" id="ARBA00023163"/>
    </source>
</evidence>
<dbReference type="Proteomes" id="UP001321825">
    <property type="component" value="Chromosome"/>
</dbReference>
<keyword evidence="3" id="KW-0238">DNA-binding</keyword>
<name>A0AAU9BQS5_9GAMM</name>
<evidence type="ECO:0000313" key="5">
    <source>
        <dbReference type="EMBL" id="BCX80816.1"/>
    </source>
</evidence>
<dbReference type="AlphaFoldDB" id="A0AAU9BQS5"/>
<gene>
    <name evidence="5" type="ORF">MIT9_P0392</name>
</gene>
<dbReference type="KEGG" id="mcau:MIT9_P0392"/>
<dbReference type="InterPro" id="IPR013324">
    <property type="entry name" value="RNA_pol_sigma_r3/r4-like"/>
</dbReference>
<dbReference type="InterPro" id="IPR039425">
    <property type="entry name" value="RNA_pol_sigma-70-like"/>
</dbReference>
<dbReference type="PANTHER" id="PTHR43133:SF8">
    <property type="entry name" value="RNA POLYMERASE SIGMA FACTOR HI_1459-RELATED"/>
    <property type="match status" value="1"/>
</dbReference>
<evidence type="ECO:0000256" key="3">
    <source>
        <dbReference type="ARBA" id="ARBA00023125"/>
    </source>
</evidence>
<keyword evidence="4" id="KW-0804">Transcription</keyword>
<dbReference type="GO" id="GO:0006352">
    <property type="term" value="P:DNA-templated transcription initiation"/>
    <property type="evidence" value="ECO:0007669"/>
    <property type="project" value="InterPro"/>
</dbReference>
<evidence type="ECO:0000256" key="1">
    <source>
        <dbReference type="ARBA" id="ARBA00023015"/>
    </source>
</evidence>
<dbReference type="InterPro" id="IPR036388">
    <property type="entry name" value="WH-like_DNA-bd_sf"/>
</dbReference>
<dbReference type="GO" id="GO:0016987">
    <property type="term" value="F:sigma factor activity"/>
    <property type="evidence" value="ECO:0007669"/>
    <property type="project" value="UniProtKB-KW"/>
</dbReference>
<organism evidence="5 6">
    <name type="scientific">Methylomarinovum caldicuralii</name>
    <dbReference type="NCBI Taxonomy" id="438856"/>
    <lineage>
        <taxon>Bacteria</taxon>
        <taxon>Pseudomonadati</taxon>
        <taxon>Pseudomonadota</taxon>
        <taxon>Gammaproteobacteria</taxon>
        <taxon>Methylococcales</taxon>
        <taxon>Methylothermaceae</taxon>
        <taxon>Methylomarinovum</taxon>
    </lineage>
</organism>
<keyword evidence="1" id="KW-0805">Transcription regulation</keyword>
<dbReference type="InterPro" id="IPR014284">
    <property type="entry name" value="RNA_pol_sigma-70_dom"/>
</dbReference>
<dbReference type="Gene3D" id="1.10.10.10">
    <property type="entry name" value="Winged helix-like DNA-binding domain superfamily/Winged helix DNA-binding domain"/>
    <property type="match status" value="1"/>
</dbReference>
<proteinExistence type="predicted"/>
<keyword evidence="2" id="KW-0731">Sigma factor</keyword>
<evidence type="ECO:0000256" key="2">
    <source>
        <dbReference type="ARBA" id="ARBA00023082"/>
    </source>
</evidence>
<dbReference type="NCBIfam" id="TIGR02937">
    <property type="entry name" value="sigma70-ECF"/>
    <property type="match status" value="1"/>
</dbReference>
<dbReference type="PANTHER" id="PTHR43133">
    <property type="entry name" value="RNA POLYMERASE ECF-TYPE SIGMA FACTO"/>
    <property type="match status" value="1"/>
</dbReference>